<evidence type="ECO:0000313" key="6">
    <source>
        <dbReference type="EMBL" id="MBO0481742.1"/>
    </source>
</evidence>
<keyword evidence="1" id="KW-0805">Transcription regulation</keyword>
<sequence length="183" mass="21693">MKSKEKLQHAAMSLFTRNGFDQTTIKEIASLAGVTERTFFRQFKDKADIFFESKNELLDELTSYIEEHYQEESSLFDLLLDSLKEVQVFDQNRERTLMREQIIQSHSDLIERELLKLYDMKQLLIQKLTELNVSDDEVKINFVTSVVFQIMDIAYKEWLKNENITFKESVTVIQENYLTNLSK</sequence>
<dbReference type="InterPro" id="IPR009057">
    <property type="entry name" value="Homeodomain-like_sf"/>
</dbReference>
<feature type="domain" description="HTH tetR-type" evidence="5">
    <location>
        <begin position="1"/>
        <end position="61"/>
    </location>
</feature>
<accession>A0ABS3HZ53</accession>
<dbReference type="SUPFAM" id="SSF46689">
    <property type="entry name" value="Homeodomain-like"/>
    <property type="match status" value="1"/>
</dbReference>
<dbReference type="InterPro" id="IPR050109">
    <property type="entry name" value="HTH-type_TetR-like_transc_reg"/>
</dbReference>
<protein>
    <submittedName>
        <fullName evidence="6">TetR family transcriptional regulator</fullName>
    </submittedName>
</protein>
<feature type="DNA-binding region" description="H-T-H motif" evidence="4">
    <location>
        <begin position="24"/>
        <end position="43"/>
    </location>
</feature>
<evidence type="ECO:0000256" key="1">
    <source>
        <dbReference type="ARBA" id="ARBA00023015"/>
    </source>
</evidence>
<dbReference type="Gene3D" id="1.10.357.10">
    <property type="entry name" value="Tetracycline Repressor, domain 2"/>
    <property type="match status" value="1"/>
</dbReference>
<evidence type="ECO:0000256" key="2">
    <source>
        <dbReference type="ARBA" id="ARBA00023125"/>
    </source>
</evidence>
<proteinExistence type="predicted"/>
<keyword evidence="7" id="KW-1185">Reference proteome</keyword>
<dbReference type="PANTHER" id="PTHR30055:SF234">
    <property type="entry name" value="HTH-TYPE TRANSCRIPTIONAL REGULATOR BETI"/>
    <property type="match status" value="1"/>
</dbReference>
<evidence type="ECO:0000313" key="7">
    <source>
        <dbReference type="Proteomes" id="UP000664832"/>
    </source>
</evidence>
<dbReference type="PANTHER" id="PTHR30055">
    <property type="entry name" value="HTH-TYPE TRANSCRIPTIONAL REGULATOR RUTR"/>
    <property type="match status" value="1"/>
</dbReference>
<evidence type="ECO:0000259" key="5">
    <source>
        <dbReference type="PROSITE" id="PS50977"/>
    </source>
</evidence>
<reference evidence="6 7" key="1">
    <citation type="submission" date="2021-03" db="EMBL/GenBank/DDBJ databases">
        <title>Enterococcal diversity collection.</title>
        <authorList>
            <person name="Gilmore M.S."/>
            <person name="Schwartzman J."/>
            <person name="Van Tyne D."/>
            <person name="Martin M."/>
            <person name="Earl A.M."/>
            <person name="Manson A.L."/>
            <person name="Straub T."/>
            <person name="Salamzade R."/>
            <person name="Saavedra J."/>
            <person name="Lebreton F."/>
            <person name="Prichula J."/>
            <person name="Schaufler K."/>
            <person name="Gaca A."/>
            <person name="Sgardioli B."/>
            <person name="Wagenaar J."/>
            <person name="Strong T."/>
        </authorList>
    </citation>
    <scope>NUCLEOTIDE SEQUENCE [LARGE SCALE GENOMIC DNA]</scope>
    <source>
        <strain evidence="6 7">MSG2901</strain>
    </source>
</reference>
<organism evidence="6 7">
    <name type="scientific">Candidatus Enterococcus courvalinii</name>
    <dbReference type="NCBI Taxonomy" id="2815329"/>
    <lineage>
        <taxon>Bacteria</taxon>
        <taxon>Bacillati</taxon>
        <taxon>Bacillota</taxon>
        <taxon>Bacilli</taxon>
        <taxon>Lactobacillales</taxon>
        <taxon>Enterococcaceae</taxon>
        <taxon>Enterococcus</taxon>
    </lineage>
</organism>
<dbReference type="PROSITE" id="PS50977">
    <property type="entry name" value="HTH_TETR_2"/>
    <property type="match status" value="1"/>
</dbReference>
<name>A0ABS3HZ53_9ENTE</name>
<evidence type="ECO:0000256" key="3">
    <source>
        <dbReference type="ARBA" id="ARBA00023163"/>
    </source>
</evidence>
<dbReference type="Pfam" id="PF00440">
    <property type="entry name" value="TetR_N"/>
    <property type="match status" value="1"/>
</dbReference>
<dbReference type="PRINTS" id="PR00455">
    <property type="entry name" value="HTHTETR"/>
</dbReference>
<dbReference type="InterPro" id="IPR001647">
    <property type="entry name" value="HTH_TetR"/>
</dbReference>
<keyword evidence="2 4" id="KW-0238">DNA-binding</keyword>
<keyword evidence="3" id="KW-0804">Transcription</keyword>
<dbReference type="EMBL" id="JAFLWI010000006">
    <property type="protein sequence ID" value="MBO0481742.1"/>
    <property type="molecule type" value="Genomic_DNA"/>
</dbReference>
<evidence type="ECO:0000256" key="4">
    <source>
        <dbReference type="PROSITE-ProRule" id="PRU00335"/>
    </source>
</evidence>
<gene>
    <name evidence="6" type="ORF">JZO71_05310</name>
</gene>
<dbReference type="Proteomes" id="UP000664832">
    <property type="component" value="Unassembled WGS sequence"/>
</dbReference>
<dbReference type="RefSeq" id="WP_206898527.1">
    <property type="nucleotide sequence ID" value="NZ_JAFLWI010000006.1"/>
</dbReference>
<comment type="caution">
    <text evidence="6">The sequence shown here is derived from an EMBL/GenBank/DDBJ whole genome shotgun (WGS) entry which is preliminary data.</text>
</comment>